<keyword evidence="2" id="KW-1185">Reference proteome</keyword>
<dbReference type="EMBL" id="JAOYFB010000001">
    <property type="protein sequence ID" value="KAK4005324.1"/>
    <property type="molecule type" value="Genomic_DNA"/>
</dbReference>
<name>A0ABQ9YXE5_9CRUS</name>
<dbReference type="Proteomes" id="UP001234178">
    <property type="component" value="Unassembled WGS sequence"/>
</dbReference>
<accession>A0ABQ9YXE5</accession>
<comment type="caution">
    <text evidence="1">The sequence shown here is derived from an EMBL/GenBank/DDBJ whole genome shotgun (WGS) entry which is preliminary data.</text>
</comment>
<gene>
    <name evidence="1" type="ORF">OUZ56_007041</name>
</gene>
<evidence type="ECO:0000313" key="1">
    <source>
        <dbReference type="EMBL" id="KAK4005324.1"/>
    </source>
</evidence>
<protein>
    <submittedName>
        <fullName evidence="1">Uncharacterized protein</fullName>
    </submittedName>
</protein>
<proteinExistence type="predicted"/>
<reference evidence="1 2" key="1">
    <citation type="journal article" date="2023" name="Nucleic Acids Res.">
        <title>The hologenome of Daphnia magna reveals possible DNA methylation and microbiome-mediated evolution of the host genome.</title>
        <authorList>
            <person name="Chaturvedi A."/>
            <person name="Li X."/>
            <person name="Dhandapani V."/>
            <person name="Marshall H."/>
            <person name="Kissane S."/>
            <person name="Cuenca-Cambronero M."/>
            <person name="Asole G."/>
            <person name="Calvet F."/>
            <person name="Ruiz-Romero M."/>
            <person name="Marangio P."/>
            <person name="Guigo R."/>
            <person name="Rago D."/>
            <person name="Mirbahai L."/>
            <person name="Eastwood N."/>
            <person name="Colbourne J.K."/>
            <person name="Zhou J."/>
            <person name="Mallon E."/>
            <person name="Orsini L."/>
        </authorList>
    </citation>
    <scope>NUCLEOTIDE SEQUENCE [LARGE SCALE GENOMIC DNA]</scope>
    <source>
        <strain evidence="1">LRV0_1</strain>
    </source>
</reference>
<evidence type="ECO:0000313" key="2">
    <source>
        <dbReference type="Proteomes" id="UP001234178"/>
    </source>
</evidence>
<sequence length="60" mass="6877">MTGIRNIFLLLGTRNIGCLDANKVSLENCKKKSSRRNLKLEDDIYVSRYLFCKANGKLIK</sequence>
<organism evidence="1 2">
    <name type="scientific">Daphnia magna</name>
    <dbReference type="NCBI Taxonomy" id="35525"/>
    <lineage>
        <taxon>Eukaryota</taxon>
        <taxon>Metazoa</taxon>
        <taxon>Ecdysozoa</taxon>
        <taxon>Arthropoda</taxon>
        <taxon>Crustacea</taxon>
        <taxon>Branchiopoda</taxon>
        <taxon>Diplostraca</taxon>
        <taxon>Cladocera</taxon>
        <taxon>Anomopoda</taxon>
        <taxon>Daphniidae</taxon>
        <taxon>Daphnia</taxon>
    </lineage>
</organism>